<protein>
    <recommendedName>
        <fullName evidence="2">Alpha/beta hydrolase fold-3 domain-containing protein</fullName>
    </recommendedName>
</protein>
<dbReference type="STRING" id="49390.A0A068TYY4"/>
<feature type="domain" description="Alpha/beta hydrolase fold-3" evidence="2">
    <location>
        <begin position="44"/>
        <end position="99"/>
    </location>
</feature>
<accession>A0A068TYY4</accession>
<evidence type="ECO:0000259" key="2">
    <source>
        <dbReference type="Pfam" id="PF07859"/>
    </source>
</evidence>
<dbReference type="InParanoid" id="A0A068TYY4"/>
<dbReference type="SUPFAM" id="SSF53474">
    <property type="entry name" value="alpha/beta-Hydrolases"/>
    <property type="match status" value="1"/>
</dbReference>
<dbReference type="Proteomes" id="UP000295252">
    <property type="component" value="Chromosome IX"/>
</dbReference>
<comment type="similarity">
    <text evidence="1">Belongs to the 'GDXG' lipolytic enzyme family.</text>
</comment>
<dbReference type="EMBL" id="HG739091">
    <property type="protein sequence ID" value="CDP01515.1"/>
    <property type="molecule type" value="Genomic_DNA"/>
</dbReference>
<dbReference type="PhylomeDB" id="A0A068TYY4"/>
<dbReference type="Gramene" id="CDP01515">
    <property type="protein sequence ID" value="CDP01515"/>
    <property type="gene ID" value="GSCOC_T00036597001"/>
</dbReference>
<dbReference type="GO" id="GO:0016787">
    <property type="term" value="F:hydrolase activity"/>
    <property type="evidence" value="ECO:0007669"/>
    <property type="project" value="InterPro"/>
</dbReference>
<dbReference type="PANTHER" id="PTHR23024">
    <property type="entry name" value="ARYLACETAMIDE DEACETYLASE"/>
    <property type="match status" value="1"/>
</dbReference>
<dbReference type="Pfam" id="PF07859">
    <property type="entry name" value="Abhydrolase_3"/>
    <property type="match status" value="1"/>
</dbReference>
<dbReference type="InterPro" id="IPR029058">
    <property type="entry name" value="AB_hydrolase_fold"/>
</dbReference>
<sequence>MSALSHSSVIFLSSTDKYLFVLPWYSRFQYGSLVKFGDTKLPLLVYLHGGEICGSSQIKSAFSLTYHAYLNVLVAETGVVAVSINYRLVPEHPLPIAYEYS</sequence>
<organism evidence="3 4">
    <name type="scientific">Coffea canephora</name>
    <name type="common">Robusta coffee</name>
    <dbReference type="NCBI Taxonomy" id="49390"/>
    <lineage>
        <taxon>Eukaryota</taxon>
        <taxon>Viridiplantae</taxon>
        <taxon>Streptophyta</taxon>
        <taxon>Embryophyta</taxon>
        <taxon>Tracheophyta</taxon>
        <taxon>Spermatophyta</taxon>
        <taxon>Magnoliopsida</taxon>
        <taxon>eudicotyledons</taxon>
        <taxon>Gunneridae</taxon>
        <taxon>Pentapetalae</taxon>
        <taxon>asterids</taxon>
        <taxon>lamiids</taxon>
        <taxon>Gentianales</taxon>
        <taxon>Rubiaceae</taxon>
        <taxon>Ixoroideae</taxon>
        <taxon>Gardenieae complex</taxon>
        <taxon>Bertiereae - Coffeeae clade</taxon>
        <taxon>Coffeeae</taxon>
        <taxon>Coffea</taxon>
    </lineage>
</organism>
<name>A0A068TYY4_COFCA</name>
<dbReference type="PANTHER" id="PTHR23024:SF577">
    <property type="entry name" value="CARBOXYLESTERASE 2-RELATED"/>
    <property type="match status" value="1"/>
</dbReference>
<evidence type="ECO:0000313" key="4">
    <source>
        <dbReference type="Proteomes" id="UP000295252"/>
    </source>
</evidence>
<evidence type="ECO:0000256" key="1">
    <source>
        <dbReference type="ARBA" id="ARBA00010515"/>
    </source>
</evidence>
<dbReference type="OrthoDB" id="1732566at2759"/>
<proteinExistence type="inferred from homology"/>
<evidence type="ECO:0000313" key="3">
    <source>
        <dbReference type="EMBL" id="CDP01515.1"/>
    </source>
</evidence>
<reference evidence="4" key="1">
    <citation type="journal article" date="2014" name="Science">
        <title>The coffee genome provides insight into the convergent evolution of caffeine biosynthesis.</title>
        <authorList>
            <person name="Denoeud F."/>
            <person name="Carretero-Paulet L."/>
            <person name="Dereeper A."/>
            <person name="Droc G."/>
            <person name="Guyot R."/>
            <person name="Pietrella M."/>
            <person name="Zheng C."/>
            <person name="Alberti A."/>
            <person name="Anthony F."/>
            <person name="Aprea G."/>
            <person name="Aury J.M."/>
            <person name="Bento P."/>
            <person name="Bernard M."/>
            <person name="Bocs S."/>
            <person name="Campa C."/>
            <person name="Cenci A."/>
            <person name="Combes M.C."/>
            <person name="Crouzillat D."/>
            <person name="Da Silva C."/>
            <person name="Daddiego L."/>
            <person name="De Bellis F."/>
            <person name="Dussert S."/>
            <person name="Garsmeur O."/>
            <person name="Gayraud T."/>
            <person name="Guignon V."/>
            <person name="Jahn K."/>
            <person name="Jamilloux V."/>
            <person name="Joet T."/>
            <person name="Labadie K."/>
            <person name="Lan T."/>
            <person name="Leclercq J."/>
            <person name="Lepelley M."/>
            <person name="Leroy T."/>
            <person name="Li L.T."/>
            <person name="Librado P."/>
            <person name="Lopez L."/>
            <person name="Munoz A."/>
            <person name="Noel B."/>
            <person name="Pallavicini A."/>
            <person name="Perrotta G."/>
            <person name="Poncet V."/>
            <person name="Pot D."/>
            <person name="Priyono X."/>
            <person name="Rigoreau M."/>
            <person name="Rouard M."/>
            <person name="Rozas J."/>
            <person name="Tranchant-Dubreuil C."/>
            <person name="VanBuren R."/>
            <person name="Zhang Q."/>
            <person name="Andrade A.C."/>
            <person name="Argout X."/>
            <person name="Bertrand B."/>
            <person name="de Kochko A."/>
            <person name="Graziosi G."/>
            <person name="Henry R.J."/>
            <person name="Jayarama X."/>
            <person name="Ming R."/>
            <person name="Nagai C."/>
            <person name="Rounsley S."/>
            <person name="Sankoff D."/>
            <person name="Giuliano G."/>
            <person name="Albert V.A."/>
            <person name="Wincker P."/>
            <person name="Lashermes P."/>
        </authorList>
    </citation>
    <scope>NUCLEOTIDE SEQUENCE [LARGE SCALE GENOMIC DNA]</scope>
    <source>
        <strain evidence="4">cv. DH200-94</strain>
    </source>
</reference>
<dbReference type="Gene3D" id="3.40.50.1820">
    <property type="entry name" value="alpha/beta hydrolase"/>
    <property type="match status" value="1"/>
</dbReference>
<dbReference type="InterPro" id="IPR050466">
    <property type="entry name" value="Carboxylest/Gibb_receptor"/>
</dbReference>
<dbReference type="InterPro" id="IPR013094">
    <property type="entry name" value="AB_hydrolase_3"/>
</dbReference>
<dbReference type="AlphaFoldDB" id="A0A068TYY4"/>
<gene>
    <name evidence="3" type="ORF">GSCOC_T00036597001</name>
</gene>
<keyword evidence="4" id="KW-1185">Reference proteome</keyword>